<evidence type="ECO:0000259" key="2">
    <source>
        <dbReference type="SMART" id="SM00867"/>
    </source>
</evidence>
<dbReference type="OrthoDB" id="9811006at2"/>
<keyword evidence="4" id="KW-1185">Reference proteome</keyword>
<dbReference type="KEGG" id="fiy:BN1229_v1_1906"/>
<reference evidence="4" key="1">
    <citation type="submission" date="2015-02" db="EMBL/GenBank/DDBJ databases">
        <authorList>
            <person name="Chooi Y.-H."/>
        </authorList>
    </citation>
    <scope>NUCLEOTIDE SEQUENCE [LARGE SCALE GENOMIC DNA]</scope>
    <source>
        <strain evidence="4">strain Y</strain>
    </source>
</reference>
<evidence type="ECO:0000313" key="4">
    <source>
        <dbReference type="Proteomes" id="UP000033187"/>
    </source>
</evidence>
<organism evidence="3 4">
    <name type="scientific">Candidatus Filomicrobium marinum</name>
    <dbReference type="NCBI Taxonomy" id="1608628"/>
    <lineage>
        <taxon>Bacteria</taxon>
        <taxon>Pseudomonadati</taxon>
        <taxon>Pseudomonadota</taxon>
        <taxon>Alphaproteobacteria</taxon>
        <taxon>Hyphomicrobiales</taxon>
        <taxon>Hyphomicrobiaceae</taxon>
        <taxon>Filomicrobium</taxon>
    </lineage>
</organism>
<dbReference type="SMART" id="SM00867">
    <property type="entry name" value="YceI"/>
    <property type="match status" value="1"/>
</dbReference>
<feature type="signal peptide" evidence="1">
    <location>
        <begin position="1"/>
        <end position="24"/>
    </location>
</feature>
<dbReference type="InterPro" id="IPR007372">
    <property type="entry name" value="Lipid/polyisoprenoid-bd_YceI"/>
</dbReference>
<evidence type="ECO:0000256" key="1">
    <source>
        <dbReference type="SAM" id="SignalP"/>
    </source>
</evidence>
<evidence type="ECO:0000313" key="3">
    <source>
        <dbReference type="EMBL" id="CPR18879.1"/>
    </source>
</evidence>
<dbReference type="InterPro" id="IPR036761">
    <property type="entry name" value="TTHA0802/YceI-like_sf"/>
</dbReference>
<accession>A0A0D6JES7</accession>
<dbReference type="SUPFAM" id="SSF101874">
    <property type="entry name" value="YceI-like"/>
    <property type="match status" value="1"/>
</dbReference>
<keyword evidence="1" id="KW-0732">Signal</keyword>
<proteinExistence type="predicted"/>
<feature type="chain" id="PRO_5002306194" description="Lipid/polyisoprenoid-binding YceI-like domain-containing protein" evidence="1">
    <location>
        <begin position="25"/>
        <end position="202"/>
    </location>
</feature>
<dbReference type="AlphaFoldDB" id="A0A0D6JES7"/>
<dbReference type="RefSeq" id="WP_046478022.1">
    <property type="nucleotide sequence ID" value="NZ_LN829118.1"/>
</dbReference>
<dbReference type="Gene3D" id="2.40.128.110">
    <property type="entry name" value="Lipid/polyisoprenoid-binding, YceI-like"/>
    <property type="match status" value="1"/>
</dbReference>
<dbReference type="PANTHER" id="PTHR34406">
    <property type="entry name" value="PROTEIN YCEI"/>
    <property type="match status" value="1"/>
</dbReference>
<dbReference type="PANTHER" id="PTHR34406:SF1">
    <property type="entry name" value="PROTEIN YCEI"/>
    <property type="match status" value="1"/>
</dbReference>
<name>A0A0D6JES7_9HYPH</name>
<dbReference type="Pfam" id="PF04264">
    <property type="entry name" value="YceI"/>
    <property type="match status" value="1"/>
</dbReference>
<dbReference type="EMBL" id="LN829119">
    <property type="protein sequence ID" value="CPR18879.1"/>
    <property type="molecule type" value="Genomic_DNA"/>
</dbReference>
<sequence length="202" mass="21983">MIKSALTAAALSLAVVALIAPAHAQVPAATYKLDPTHASVTWKVKHMGLSNYTARFTKIDATLEYNPDDKSKSKISVSIDPKSIKTDYPFPDKKDFDTELSMSADWFNAGEYDSITFNSTGVEMTSDTTAKVTGDLTMLGITKPVVLDVLLNAAIEHPMTKKPAIGFSATGMVKRSDFGMLKYIPLVGDEVQLLIETEFQTE</sequence>
<dbReference type="Proteomes" id="UP000033187">
    <property type="component" value="Chromosome 1"/>
</dbReference>
<protein>
    <recommendedName>
        <fullName evidence="2">Lipid/polyisoprenoid-binding YceI-like domain-containing protein</fullName>
    </recommendedName>
</protein>
<gene>
    <name evidence="3" type="ORF">YBN1229_v1_1906</name>
</gene>
<dbReference type="KEGG" id="fil:BN1229_v1_1903"/>
<feature type="domain" description="Lipid/polyisoprenoid-binding YceI-like" evidence="2">
    <location>
        <begin position="30"/>
        <end position="200"/>
    </location>
</feature>